<name>A0ABR9MVM1_9MICO</name>
<gene>
    <name evidence="3" type="ORF">IHE71_06885</name>
</gene>
<dbReference type="InterPro" id="IPR036812">
    <property type="entry name" value="NAD(P)_OxRdtase_dom_sf"/>
</dbReference>
<dbReference type="InterPro" id="IPR020471">
    <property type="entry name" value="AKR"/>
</dbReference>
<feature type="domain" description="NADP-dependent oxidoreductase" evidence="2">
    <location>
        <begin position="16"/>
        <end position="319"/>
    </location>
</feature>
<dbReference type="Proteomes" id="UP000625527">
    <property type="component" value="Unassembled WGS sequence"/>
</dbReference>
<proteinExistence type="predicted"/>
<dbReference type="CDD" id="cd19079">
    <property type="entry name" value="AKR_EcYajO-like"/>
    <property type="match status" value="1"/>
</dbReference>
<evidence type="ECO:0000259" key="2">
    <source>
        <dbReference type="Pfam" id="PF00248"/>
    </source>
</evidence>
<evidence type="ECO:0000256" key="1">
    <source>
        <dbReference type="ARBA" id="ARBA00023002"/>
    </source>
</evidence>
<reference evidence="3 4" key="1">
    <citation type="submission" date="2020-10" db="EMBL/GenBank/DDBJ databases">
        <title>Myceligenerans pegani sp. nov., an endophytic actinomycete isolated from Peganum harmala L. in Xinjiang, China.</title>
        <authorList>
            <person name="Xin L."/>
        </authorList>
    </citation>
    <scope>NUCLEOTIDE SEQUENCE [LARGE SCALE GENOMIC DNA]</scope>
    <source>
        <strain evidence="3 4">TRM65318</strain>
    </source>
</reference>
<organism evidence="3 4">
    <name type="scientific">Myceligenerans pegani</name>
    <dbReference type="NCBI Taxonomy" id="2776917"/>
    <lineage>
        <taxon>Bacteria</taxon>
        <taxon>Bacillati</taxon>
        <taxon>Actinomycetota</taxon>
        <taxon>Actinomycetes</taxon>
        <taxon>Micrococcales</taxon>
        <taxon>Promicromonosporaceae</taxon>
        <taxon>Myceligenerans</taxon>
    </lineage>
</organism>
<dbReference type="EMBL" id="JADAQT010000064">
    <property type="protein sequence ID" value="MBE1875430.1"/>
    <property type="molecule type" value="Genomic_DNA"/>
</dbReference>
<protein>
    <submittedName>
        <fullName evidence="3">Aldo/keto reductase</fullName>
    </submittedName>
</protein>
<keyword evidence="1" id="KW-0560">Oxidoreductase</keyword>
<dbReference type="Pfam" id="PF00248">
    <property type="entry name" value="Aldo_ket_red"/>
    <property type="match status" value="1"/>
</dbReference>
<dbReference type="PANTHER" id="PTHR43364">
    <property type="entry name" value="NADH-SPECIFIC METHYLGLYOXAL REDUCTASE-RELATED"/>
    <property type="match status" value="1"/>
</dbReference>
<dbReference type="SUPFAM" id="SSF51430">
    <property type="entry name" value="NAD(P)-linked oxidoreductase"/>
    <property type="match status" value="1"/>
</dbReference>
<dbReference type="PRINTS" id="PR00069">
    <property type="entry name" value="ALDKETRDTASE"/>
</dbReference>
<comment type="caution">
    <text evidence="3">The sequence shown here is derived from an EMBL/GenBank/DDBJ whole genome shotgun (WGS) entry which is preliminary data.</text>
</comment>
<dbReference type="PANTHER" id="PTHR43364:SF4">
    <property type="entry name" value="NAD(P)-LINKED OXIDOREDUCTASE SUPERFAMILY PROTEIN"/>
    <property type="match status" value="1"/>
</dbReference>
<dbReference type="InterPro" id="IPR023210">
    <property type="entry name" value="NADP_OxRdtase_dom"/>
</dbReference>
<keyword evidence="4" id="KW-1185">Reference proteome</keyword>
<accession>A0ABR9MVM1</accession>
<evidence type="ECO:0000313" key="4">
    <source>
        <dbReference type="Proteomes" id="UP000625527"/>
    </source>
</evidence>
<dbReference type="Gene3D" id="3.20.20.100">
    <property type="entry name" value="NADP-dependent oxidoreductase domain"/>
    <property type="match status" value="1"/>
</dbReference>
<evidence type="ECO:0000313" key="3">
    <source>
        <dbReference type="EMBL" id="MBE1875430.1"/>
    </source>
</evidence>
<dbReference type="RefSeq" id="WP_192862005.1">
    <property type="nucleotide sequence ID" value="NZ_JADAQT010000064.1"/>
</dbReference>
<sequence length="350" mass="38410">MRYVKLGTTGLDVSPVAIGAMTYGEPDRGHPVWSLGEERARPLIRHALEAGVNFFDTANIYSNGSGEEILGRALADFADRDDVVIATKLRHPMRPAPNGKGLSRKAIMTEVDHSLRRLGTDYIDLYQVHRNDPATPLEETLEALSDLVKAGKVRYLGASSMHAWEFAKALHLQRAHGWSRFVSMQDHYNLLAREEEREMIPLCLDEGVGTVVWSPLARGRLARPWDQANATHRAETDGAFADQLYTPAEEASNRAIIDAVGSVAESRGVSRAQVALAWLHRQPVVTAPLVGAGSAQQIDDAVASLDLDLTDDELRALEAPYTPRYDFQGVSDEAELDAIRARIPGMALEA</sequence>
<dbReference type="InterPro" id="IPR050523">
    <property type="entry name" value="AKR_Detox_Biosynth"/>
</dbReference>